<keyword evidence="3" id="KW-0238">DNA-binding</keyword>
<evidence type="ECO:0000259" key="5">
    <source>
        <dbReference type="PROSITE" id="PS51898"/>
    </source>
</evidence>
<reference evidence="6 7" key="1">
    <citation type="submission" date="2011-11" db="EMBL/GenBank/DDBJ databases">
        <title>The Genome Sequence of Dialister succinatiphilus YIT 11850.</title>
        <authorList>
            <consortium name="The Broad Institute Genome Sequencing Platform"/>
            <person name="Earl A."/>
            <person name="Ward D."/>
            <person name="Feldgarden M."/>
            <person name="Gevers D."/>
            <person name="Morotomi M."/>
            <person name="Young S.K."/>
            <person name="Zeng Q."/>
            <person name="Gargeya S."/>
            <person name="Fitzgerald M."/>
            <person name="Haas B."/>
            <person name="Abouelleil A."/>
            <person name="Alvarado L."/>
            <person name="Arachchi H.M."/>
            <person name="Berlin A."/>
            <person name="Brown A."/>
            <person name="Chapman S.B."/>
            <person name="Dunbar C."/>
            <person name="Gearin G."/>
            <person name="Goldberg J."/>
            <person name="Griggs A."/>
            <person name="Gujja S."/>
            <person name="Heiman D."/>
            <person name="Howarth C."/>
            <person name="Lui A."/>
            <person name="MacDonald P.J.P."/>
            <person name="Montmayeur A."/>
            <person name="Murphy C."/>
            <person name="Neiman D."/>
            <person name="Pearson M."/>
            <person name="Priest M."/>
            <person name="Roberts A."/>
            <person name="Saif S."/>
            <person name="Shea T."/>
            <person name="Sisk P."/>
            <person name="Stolte C."/>
            <person name="Sykes S."/>
            <person name="Wortman J."/>
            <person name="Nusbaum C."/>
            <person name="Birren B."/>
        </authorList>
    </citation>
    <scope>NUCLEOTIDE SEQUENCE [LARGE SCALE GENOMIC DNA]</scope>
    <source>
        <strain evidence="6 7">YIT 11850</strain>
    </source>
</reference>
<dbReference type="GO" id="GO:0003677">
    <property type="term" value="F:DNA binding"/>
    <property type="evidence" value="ECO:0007669"/>
    <property type="project" value="UniProtKB-KW"/>
</dbReference>
<dbReference type="Gene3D" id="1.10.443.10">
    <property type="entry name" value="Intergrase catalytic core"/>
    <property type="match status" value="1"/>
</dbReference>
<accession>H1D2Q0</accession>
<dbReference type="InterPro" id="IPR011010">
    <property type="entry name" value="DNA_brk_join_enz"/>
</dbReference>
<feature type="domain" description="Tyr recombinase" evidence="5">
    <location>
        <begin position="302"/>
        <end position="485"/>
    </location>
</feature>
<dbReference type="AlphaFoldDB" id="H1D2Q0"/>
<keyword evidence="4" id="KW-0233">DNA recombination</keyword>
<comment type="similarity">
    <text evidence="1">Belongs to the 'phage' integrase family.</text>
</comment>
<keyword evidence="2" id="KW-0229">DNA integration</keyword>
<evidence type="ECO:0000256" key="4">
    <source>
        <dbReference type="ARBA" id="ARBA00023172"/>
    </source>
</evidence>
<dbReference type="RefSeq" id="WP_008860382.1">
    <property type="nucleotide sequence ID" value="NZ_JH591189.1"/>
</dbReference>
<dbReference type="PROSITE" id="PS51898">
    <property type="entry name" value="TYR_RECOMBINASE"/>
    <property type="match status" value="1"/>
</dbReference>
<dbReference type="InterPro" id="IPR002104">
    <property type="entry name" value="Integrase_catalytic"/>
</dbReference>
<gene>
    <name evidence="6" type="ORF">HMPREF9453_01888</name>
</gene>
<organism evidence="6 7">
    <name type="scientific">Dialister succinatiphilus YIT 11850</name>
    <dbReference type="NCBI Taxonomy" id="742743"/>
    <lineage>
        <taxon>Bacteria</taxon>
        <taxon>Bacillati</taxon>
        <taxon>Bacillota</taxon>
        <taxon>Negativicutes</taxon>
        <taxon>Veillonellales</taxon>
        <taxon>Veillonellaceae</taxon>
        <taxon>Dialister</taxon>
    </lineage>
</organism>
<protein>
    <recommendedName>
        <fullName evidence="5">Tyr recombinase domain-containing protein</fullName>
    </recommendedName>
</protein>
<dbReference type="eggNOG" id="COG0582">
    <property type="taxonomic scope" value="Bacteria"/>
</dbReference>
<dbReference type="Pfam" id="PF13495">
    <property type="entry name" value="Phage_int_SAM_4"/>
    <property type="match status" value="1"/>
</dbReference>
<dbReference type="GO" id="GO:0006310">
    <property type="term" value="P:DNA recombination"/>
    <property type="evidence" value="ECO:0007669"/>
    <property type="project" value="UniProtKB-KW"/>
</dbReference>
<dbReference type="OrthoDB" id="9785687at2"/>
<dbReference type="PANTHER" id="PTHR30349:SF64">
    <property type="entry name" value="PROPHAGE INTEGRASE INTD-RELATED"/>
    <property type="match status" value="1"/>
</dbReference>
<evidence type="ECO:0000256" key="1">
    <source>
        <dbReference type="ARBA" id="ARBA00008857"/>
    </source>
</evidence>
<evidence type="ECO:0000256" key="3">
    <source>
        <dbReference type="ARBA" id="ARBA00023125"/>
    </source>
</evidence>
<dbReference type="Gene3D" id="1.10.150.130">
    <property type="match status" value="1"/>
</dbReference>
<name>H1D2Q0_9FIRM</name>
<dbReference type="GO" id="GO:0015074">
    <property type="term" value="P:DNA integration"/>
    <property type="evidence" value="ECO:0007669"/>
    <property type="project" value="UniProtKB-KW"/>
</dbReference>
<dbReference type="Proteomes" id="UP000003277">
    <property type="component" value="Unassembled WGS sequence"/>
</dbReference>
<dbReference type="EMBL" id="ADLT01000065">
    <property type="protein sequence ID" value="EHO62170.1"/>
    <property type="molecule type" value="Genomic_DNA"/>
</dbReference>
<dbReference type="STRING" id="742743.HMPREF9453_01888"/>
<dbReference type="CDD" id="cd00397">
    <property type="entry name" value="DNA_BRE_C"/>
    <property type="match status" value="1"/>
</dbReference>
<dbReference type="SUPFAM" id="SSF56349">
    <property type="entry name" value="DNA breaking-rejoining enzymes"/>
    <property type="match status" value="1"/>
</dbReference>
<dbReference type="PANTHER" id="PTHR30349">
    <property type="entry name" value="PHAGE INTEGRASE-RELATED"/>
    <property type="match status" value="1"/>
</dbReference>
<dbReference type="InterPro" id="IPR013762">
    <property type="entry name" value="Integrase-like_cat_sf"/>
</dbReference>
<dbReference type="InterPro" id="IPR004107">
    <property type="entry name" value="Integrase_SAM-like_N"/>
</dbReference>
<evidence type="ECO:0000313" key="7">
    <source>
        <dbReference type="Proteomes" id="UP000003277"/>
    </source>
</evidence>
<evidence type="ECO:0000313" key="6">
    <source>
        <dbReference type="EMBL" id="EHO62170.1"/>
    </source>
</evidence>
<keyword evidence="7" id="KW-1185">Reference proteome</keyword>
<dbReference type="PATRIC" id="fig|742743.3.peg.1905"/>
<dbReference type="InterPro" id="IPR050090">
    <property type="entry name" value="Tyrosine_recombinase_XerCD"/>
</dbReference>
<sequence length="600" mass="71737">MTWEEVQRYYRKHPELQGPYFNAASVVSTSYPETEWIFTKDYYIDFSAIHGTRAEMEMKLVLLYLILNRKLLLQTIIVYYIEVYPCMIDFLAHGLSQPIREFSFVKVLKGFDSDIRKYFAQDHKFTMSRIKYASLLPRKIKNLLERMAYTSEEDYFQRDSWSIYDFHMEKDRINPTNSMYRFYFYDIYNENNRYILKKMVDWMIKKSHISFSTMYARYSHIKEFLKHFQKRRVQSLTTEDLTAYMAELSDTSRQITTYNVKICSLEFFYKLGKKLGFWDTIPLNFHAYRKRYSYVCDYHTIGGVSDYVKRQLFSKMKEMPRDLAMILLIMYETGMRISEVCRLTLDSLQDFHGRYYLVYWQLKMKKEVEQPIPYGLYLKMKDYKEELLTEYPGEIYFFTSGFCTPAKTLAVSVRMNKFISLAGIMEKDGTPYHFKAHEFRHDFALRLVNNRIPFLEIQKLLHHSSPEMSMIYAKVSEQERKERYNRFCDSTGHISSKLNEKEMAVHDDVAWMHYMLGQILPNGYCSYPAKLGVCPHANRCLFCDQFKTTSEFLPVLKRQLLKVNCLMDRAGHGENEEYRKTLEKVHQKLQLIISSLEASE</sequence>
<dbReference type="InterPro" id="IPR010998">
    <property type="entry name" value="Integrase_recombinase_N"/>
</dbReference>
<dbReference type="Pfam" id="PF00589">
    <property type="entry name" value="Phage_integrase"/>
    <property type="match status" value="1"/>
</dbReference>
<evidence type="ECO:0000256" key="2">
    <source>
        <dbReference type="ARBA" id="ARBA00022908"/>
    </source>
</evidence>
<comment type="caution">
    <text evidence="6">The sequence shown here is derived from an EMBL/GenBank/DDBJ whole genome shotgun (WGS) entry which is preliminary data.</text>
</comment>
<proteinExistence type="inferred from homology"/>
<dbReference type="HOGENOM" id="CLU_389185_0_0_9"/>